<protein>
    <submittedName>
        <fullName evidence="1">Uncharacterized protein</fullName>
    </submittedName>
</protein>
<sequence>MDQNYYSSGIPCGACNGTGRAASTTRDTVKCNKEEDGSNCNQETNASSANLTYEMFLPDTKTDFDFISLAKAAAKKTETASDNDNKDL</sequence>
<accession>A0AAD3HBC0</accession>
<proteinExistence type="predicted"/>
<organism evidence="1 2">
    <name type="scientific">Chaetoceros tenuissimus</name>
    <dbReference type="NCBI Taxonomy" id="426638"/>
    <lineage>
        <taxon>Eukaryota</taxon>
        <taxon>Sar</taxon>
        <taxon>Stramenopiles</taxon>
        <taxon>Ochrophyta</taxon>
        <taxon>Bacillariophyta</taxon>
        <taxon>Coscinodiscophyceae</taxon>
        <taxon>Chaetocerotophycidae</taxon>
        <taxon>Chaetocerotales</taxon>
        <taxon>Chaetocerotaceae</taxon>
        <taxon>Chaetoceros</taxon>
    </lineage>
</organism>
<dbReference type="Proteomes" id="UP001054902">
    <property type="component" value="Unassembled WGS sequence"/>
</dbReference>
<evidence type="ECO:0000313" key="2">
    <source>
        <dbReference type="Proteomes" id="UP001054902"/>
    </source>
</evidence>
<name>A0AAD3HBC0_9STRA</name>
<comment type="caution">
    <text evidence="1">The sequence shown here is derived from an EMBL/GenBank/DDBJ whole genome shotgun (WGS) entry which is preliminary data.</text>
</comment>
<evidence type="ECO:0000313" key="1">
    <source>
        <dbReference type="EMBL" id="GFH56853.1"/>
    </source>
</evidence>
<dbReference type="EMBL" id="BLLK01000056">
    <property type="protein sequence ID" value="GFH56853.1"/>
    <property type="molecule type" value="Genomic_DNA"/>
</dbReference>
<gene>
    <name evidence="1" type="ORF">CTEN210_13329</name>
</gene>
<dbReference type="AlphaFoldDB" id="A0AAD3HBC0"/>
<reference evidence="1 2" key="1">
    <citation type="journal article" date="2021" name="Sci. Rep.">
        <title>The genome of the diatom Chaetoceros tenuissimus carries an ancient integrated fragment of an extant virus.</title>
        <authorList>
            <person name="Hongo Y."/>
            <person name="Kimura K."/>
            <person name="Takaki Y."/>
            <person name="Yoshida Y."/>
            <person name="Baba S."/>
            <person name="Kobayashi G."/>
            <person name="Nagasaki K."/>
            <person name="Hano T."/>
            <person name="Tomaru Y."/>
        </authorList>
    </citation>
    <scope>NUCLEOTIDE SEQUENCE [LARGE SCALE GENOMIC DNA]</scope>
    <source>
        <strain evidence="1 2">NIES-3715</strain>
    </source>
</reference>
<keyword evidence="2" id="KW-1185">Reference proteome</keyword>